<dbReference type="Proteomes" id="UP000499080">
    <property type="component" value="Unassembled WGS sequence"/>
</dbReference>
<gene>
    <name evidence="1" type="ORF">AVEN_203167_1</name>
</gene>
<evidence type="ECO:0000313" key="2">
    <source>
        <dbReference type="Proteomes" id="UP000499080"/>
    </source>
</evidence>
<keyword evidence="2" id="KW-1185">Reference proteome</keyword>
<proteinExistence type="predicted"/>
<accession>A0A4Y2CGV6</accession>
<reference evidence="1 2" key="1">
    <citation type="journal article" date="2019" name="Sci. Rep.">
        <title>Orb-weaving spider Araneus ventricosus genome elucidates the spidroin gene catalogue.</title>
        <authorList>
            <person name="Kono N."/>
            <person name="Nakamura H."/>
            <person name="Ohtoshi R."/>
            <person name="Moran D.A.P."/>
            <person name="Shinohara A."/>
            <person name="Yoshida Y."/>
            <person name="Fujiwara M."/>
            <person name="Mori M."/>
            <person name="Tomita M."/>
            <person name="Arakawa K."/>
        </authorList>
    </citation>
    <scope>NUCLEOTIDE SEQUENCE [LARGE SCALE GENOMIC DNA]</scope>
</reference>
<organism evidence="1 2">
    <name type="scientific">Araneus ventricosus</name>
    <name type="common">Orbweaver spider</name>
    <name type="synonym">Epeira ventricosa</name>
    <dbReference type="NCBI Taxonomy" id="182803"/>
    <lineage>
        <taxon>Eukaryota</taxon>
        <taxon>Metazoa</taxon>
        <taxon>Ecdysozoa</taxon>
        <taxon>Arthropoda</taxon>
        <taxon>Chelicerata</taxon>
        <taxon>Arachnida</taxon>
        <taxon>Araneae</taxon>
        <taxon>Araneomorphae</taxon>
        <taxon>Entelegynae</taxon>
        <taxon>Araneoidea</taxon>
        <taxon>Araneidae</taxon>
        <taxon>Araneus</taxon>
    </lineage>
</organism>
<dbReference type="AlphaFoldDB" id="A0A4Y2CGV6"/>
<dbReference type="EMBL" id="BGPR01000193">
    <property type="protein sequence ID" value="GBM03593.1"/>
    <property type="molecule type" value="Genomic_DNA"/>
</dbReference>
<comment type="caution">
    <text evidence="1">The sequence shown here is derived from an EMBL/GenBank/DDBJ whole genome shotgun (WGS) entry which is preliminary data.</text>
</comment>
<sequence>MDLNPQDLFTFLYFADHRFDLEIKKPTIKCIQETTTSYLQNNQSISYFSNGCFGPLQPHIQRSPSCSLVILASSSGPVPKKKSGTRRKSIVSTRHIYRTEETKQTVQA</sequence>
<name>A0A4Y2CGV6_ARAVE</name>
<evidence type="ECO:0000313" key="1">
    <source>
        <dbReference type="EMBL" id="GBM03593.1"/>
    </source>
</evidence>
<protein>
    <submittedName>
        <fullName evidence="1">Uncharacterized protein</fullName>
    </submittedName>
</protein>